<dbReference type="Proteomes" id="UP000887565">
    <property type="component" value="Unplaced"/>
</dbReference>
<keyword evidence="1" id="KW-1185">Reference proteome</keyword>
<organism evidence="1 2">
    <name type="scientific">Romanomermis culicivorax</name>
    <name type="common">Nematode worm</name>
    <dbReference type="NCBI Taxonomy" id="13658"/>
    <lineage>
        <taxon>Eukaryota</taxon>
        <taxon>Metazoa</taxon>
        <taxon>Ecdysozoa</taxon>
        <taxon>Nematoda</taxon>
        <taxon>Enoplea</taxon>
        <taxon>Dorylaimia</taxon>
        <taxon>Mermithida</taxon>
        <taxon>Mermithoidea</taxon>
        <taxon>Mermithidae</taxon>
        <taxon>Romanomermis</taxon>
    </lineage>
</organism>
<evidence type="ECO:0000313" key="2">
    <source>
        <dbReference type="WBParaSite" id="nRc.2.0.1.t25464-RA"/>
    </source>
</evidence>
<protein>
    <submittedName>
        <fullName evidence="2">Uncharacterized protein</fullName>
    </submittedName>
</protein>
<reference evidence="2" key="1">
    <citation type="submission" date="2022-11" db="UniProtKB">
        <authorList>
            <consortium name="WormBaseParasite"/>
        </authorList>
    </citation>
    <scope>IDENTIFICATION</scope>
</reference>
<dbReference type="WBParaSite" id="nRc.2.0.1.t25464-RA">
    <property type="protein sequence ID" value="nRc.2.0.1.t25464-RA"/>
    <property type="gene ID" value="nRc.2.0.1.g25464"/>
</dbReference>
<evidence type="ECO:0000313" key="1">
    <source>
        <dbReference type="Proteomes" id="UP000887565"/>
    </source>
</evidence>
<accession>A0A915JH73</accession>
<name>A0A915JH73_ROMCU</name>
<proteinExistence type="predicted"/>
<sequence>MRILAASRMSPAPPRANFRVTPTRFQRVLYRSTNTSAGKKEKIEAICSASTKMNNRDLSSAYKELTAFSERDFQRDSQY</sequence>
<dbReference type="AlphaFoldDB" id="A0A915JH73"/>